<feature type="region of interest" description="Disordered" evidence="1">
    <location>
        <begin position="107"/>
        <end position="128"/>
    </location>
</feature>
<evidence type="ECO:0000256" key="1">
    <source>
        <dbReference type="SAM" id="MobiDB-lite"/>
    </source>
</evidence>
<keyword evidence="2" id="KW-0812">Transmembrane</keyword>
<organism evidence="3 4">
    <name type="scientific">Candidatus Nephthysia bennettiae</name>
    <dbReference type="NCBI Taxonomy" id="3127016"/>
    <lineage>
        <taxon>Bacteria</taxon>
        <taxon>Bacillati</taxon>
        <taxon>Candidatus Dormiibacterota</taxon>
        <taxon>Candidatus Dormibacteria</taxon>
        <taxon>Candidatus Dormibacterales</taxon>
        <taxon>Candidatus Dormibacteraceae</taxon>
        <taxon>Candidatus Nephthysia</taxon>
    </lineage>
</organism>
<dbReference type="EMBL" id="JAEKNR010000251">
    <property type="protein sequence ID" value="MBJ7601557.1"/>
    <property type="molecule type" value="Genomic_DNA"/>
</dbReference>
<reference evidence="3" key="1">
    <citation type="submission" date="2020-10" db="EMBL/GenBank/DDBJ databases">
        <title>Ca. Dormibacterota MAGs.</title>
        <authorList>
            <person name="Montgomery K."/>
        </authorList>
    </citation>
    <scope>NUCLEOTIDE SEQUENCE [LARGE SCALE GENOMIC DNA]</scope>
    <source>
        <strain evidence="3">SC8812_S17_10</strain>
    </source>
</reference>
<keyword evidence="2" id="KW-0472">Membrane</keyword>
<gene>
    <name evidence="3" type="ORF">JF922_26210</name>
</gene>
<evidence type="ECO:0000313" key="3">
    <source>
        <dbReference type="EMBL" id="MBJ7601557.1"/>
    </source>
</evidence>
<accession>A0A934K6Y5</accession>
<evidence type="ECO:0000256" key="2">
    <source>
        <dbReference type="SAM" id="Phobius"/>
    </source>
</evidence>
<evidence type="ECO:0000313" key="4">
    <source>
        <dbReference type="Proteomes" id="UP000612893"/>
    </source>
</evidence>
<sequence length="128" mass="13133">MSKEVRFRIIALQAVMVLVFAFCAGFLYWGSGFVNGMIHDQLAAQQIYFPASGSASIKALPAADAAAVQAYAGQQVLTGDQAKVYANSFIGVHLNAVRGQDVLSGERGCAGQPAGSQAGGPGADTLPG</sequence>
<keyword evidence="2" id="KW-1133">Transmembrane helix</keyword>
<proteinExistence type="predicted"/>
<dbReference type="AlphaFoldDB" id="A0A934K6Y5"/>
<feature type="transmembrane region" description="Helical" evidence="2">
    <location>
        <begin position="7"/>
        <end position="29"/>
    </location>
</feature>
<dbReference type="RefSeq" id="WP_338205830.1">
    <property type="nucleotide sequence ID" value="NZ_JAEKNR010000251.1"/>
</dbReference>
<keyword evidence="4" id="KW-1185">Reference proteome</keyword>
<dbReference type="Proteomes" id="UP000612893">
    <property type="component" value="Unassembled WGS sequence"/>
</dbReference>
<comment type="caution">
    <text evidence="3">The sequence shown here is derived from an EMBL/GenBank/DDBJ whole genome shotgun (WGS) entry which is preliminary data.</text>
</comment>
<protein>
    <submittedName>
        <fullName evidence="3">Uncharacterized protein</fullName>
    </submittedName>
</protein>
<name>A0A934K6Y5_9BACT</name>